<dbReference type="InterPro" id="IPR016135">
    <property type="entry name" value="UBQ-conjugating_enzyme/RWD"/>
</dbReference>
<reference evidence="9" key="1">
    <citation type="submission" date="2025-08" db="UniProtKB">
        <authorList>
            <consortium name="RefSeq"/>
        </authorList>
    </citation>
    <scope>IDENTIFICATION</scope>
</reference>
<evidence type="ECO:0000256" key="1">
    <source>
        <dbReference type="ARBA" id="ARBA00004496"/>
    </source>
</evidence>
<dbReference type="Pfam" id="PF05773">
    <property type="entry name" value="RWD"/>
    <property type="match status" value="1"/>
</dbReference>
<dbReference type="Proteomes" id="UP000695022">
    <property type="component" value="Unplaced"/>
</dbReference>
<feature type="domain" description="RWD" evidence="7">
    <location>
        <begin position="12"/>
        <end position="114"/>
    </location>
</feature>
<sequence length="307" mass="34646">MEVDDNLTRQVEEVEALTAIYGEEWHVEDEMSRTYSITLTDMTGGVEISLFLQVTLPTDYPGGAPPIYQLSAPWLKALDKVELCNALEKIYSDNIGECILYQWVEKAREFINRKAFDSTESKEVVQLPLECGNFPPSLSVFNQTPEEQLPTTQERLAASTNNLEDVPAILHGEPFVDRKSTFQAHLSSVSDLNQVKKVMITLLANKKIAHATHNIMAYRLFDAAKSSFLQDCDDDGETAAGGRLLHLLQILDVRDVMVVVSRWYGGVLLGPDRFKHINNCARGILQQHGYVRDQQEKLTKGQKHKKR</sequence>
<dbReference type="InterPro" id="IPR006575">
    <property type="entry name" value="RWD_dom"/>
</dbReference>
<dbReference type="Gene3D" id="3.30.230.30">
    <property type="entry name" value="Impact, N-terminal domain"/>
    <property type="match status" value="1"/>
</dbReference>
<evidence type="ECO:0000313" key="8">
    <source>
        <dbReference type="Proteomes" id="UP000695022"/>
    </source>
</evidence>
<dbReference type="InterPro" id="IPR020568">
    <property type="entry name" value="Ribosomal_Su5_D2-typ_SF"/>
</dbReference>
<name>A0ABM1E8I2_PRICU</name>
<dbReference type="Gene3D" id="3.10.110.10">
    <property type="entry name" value="Ubiquitin Conjugating Enzyme"/>
    <property type="match status" value="1"/>
</dbReference>
<dbReference type="CDD" id="cd23821">
    <property type="entry name" value="RWD_IMPACT"/>
    <property type="match status" value="1"/>
</dbReference>
<evidence type="ECO:0000256" key="6">
    <source>
        <dbReference type="ARBA" id="ARBA00023016"/>
    </source>
</evidence>
<keyword evidence="6" id="KW-0346">Stress response</keyword>
<dbReference type="PROSITE" id="PS50908">
    <property type="entry name" value="RWD"/>
    <property type="match status" value="1"/>
</dbReference>
<dbReference type="SUPFAM" id="SSF54211">
    <property type="entry name" value="Ribosomal protein S5 domain 2-like"/>
    <property type="match status" value="1"/>
</dbReference>
<dbReference type="SMART" id="SM00591">
    <property type="entry name" value="RWD"/>
    <property type="match status" value="1"/>
</dbReference>
<evidence type="ECO:0000256" key="4">
    <source>
        <dbReference type="ARBA" id="ARBA00022491"/>
    </source>
</evidence>
<dbReference type="PANTHER" id="PTHR16301:SF25">
    <property type="entry name" value="PROTEIN IMPACT"/>
    <property type="match status" value="1"/>
</dbReference>
<keyword evidence="3" id="KW-0963">Cytoplasm</keyword>
<dbReference type="InterPro" id="IPR001498">
    <property type="entry name" value="Impact_N"/>
</dbReference>
<dbReference type="InterPro" id="IPR020569">
    <property type="entry name" value="UPF0029_Impact_CS"/>
</dbReference>
<dbReference type="PROSITE" id="PS00910">
    <property type="entry name" value="UPF0029"/>
    <property type="match status" value="1"/>
</dbReference>
<dbReference type="InterPro" id="IPR023582">
    <property type="entry name" value="Impact"/>
</dbReference>
<comment type="similarity">
    <text evidence="2">Belongs to the IMPACT family.</text>
</comment>
<dbReference type="GeneID" id="106809809"/>
<dbReference type="SUPFAM" id="SSF54495">
    <property type="entry name" value="UBC-like"/>
    <property type="match status" value="1"/>
</dbReference>
<protein>
    <submittedName>
        <fullName evidence="9">Protein IMPACT-like isoform X1</fullName>
    </submittedName>
</protein>
<accession>A0ABM1E8I2</accession>
<keyword evidence="8" id="KW-1185">Reference proteome</keyword>
<gene>
    <name evidence="9" type="primary">LOC106809809</name>
</gene>
<dbReference type="PANTHER" id="PTHR16301">
    <property type="entry name" value="IMPACT-RELATED"/>
    <property type="match status" value="1"/>
</dbReference>
<proteinExistence type="inferred from homology"/>
<evidence type="ECO:0000256" key="3">
    <source>
        <dbReference type="ARBA" id="ARBA00022490"/>
    </source>
</evidence>
<dbReference type="InterPro" id="IPR036956">
    <property type="entry name" value="Impact_N_sf"/>
</dbReference>
<evidence type="ECO:0000256" key="2">
    <source>
        <dbReference type="ARBA" id="ARBA00007665"/>
    </source>
</evidence>
<keyword evidence="4" id="KW-0678">Repressor</keyword>
<evidence type="ECO:0000259" key="7">
    <source>
        <dbReference type="PROSITE" id="PS50908"/>
    </source>
</evidence>
<evidence type="ECO:0000313" key="9">
    <source>
        <dbReference type="RefSeq" id="XP_014668503.1"/>
    </source>
</evidence>
<keyword evidence="5" id="KW-0810">Translation regulation</keyword>
<organism evidence="8 9">
    <name type="scientific">Priapulus caudatus</name>
    <name type="common">Priapulid worm</name>
    <dbReference type="NCBI Taxonomy" id="37621"/>
    <lineage>
        <taxon>Eukaryota</taxon>
        <taxon>Metazoa</taxon>
        <taxon>Ecdysozoa</taxon>
        <taxon>Scalidophora</taxon>
        <taxon>Priapulida</taxon>
        <taxon>Priapulimorpha</taxon>
        <taxon>Priapulimorphida</taxon>
        <taxon>Priapulidae</taxon>
        <taxon>Priapulus</taxon>
    </lineage>
</organism>
<dbReference type="RefSeq" id="XP_014668503.1">
    <property type="nucleotide sequence ID" value="XM_014813017.1"/>
</dbReference>
<dbReference type="Pfam" id="PF01205">
    <property type="entry name" value="Impact_N"/>
    <property type="match status" value="1"/>
</dbReference>
<comment type="subcellular location">
    <subcellularLocation>
        <location evidence="1">Cytoplasm</location>
    </subcellularLocation>
</comment>
<evidence type="ECO:0000256" key="5">
    <source>
        <dbReference type="ARBA" id="ARBA00022845"/>
    </source>
</evidence>